<protein>
    <submittedName>
        <fullName evidence="4">DUF2062 domain-containing protein</fullName>
    </submittedName>
</protein>
<proteinExistence type="predicted"/>
<feature type="domain" description="DUF2062" evidence="3">
    <location>
        <begin position="27"/>
        <end position="191"/>
    </location>
</feature>
<feature type="transmembrane region" description="Helical" evidence="2">
    <location>
        <begin position="46"/>
        <end position="74"/>
    </location>
</feature>
<evidence type="ECO:0000256" key="2">
    <source>
        <dbReference type="SAM" id="Phobius"/>
    </source>
</evidence>
<keyword evidence="2" id="KW-0812">Transmembrane</keyword>
<keyword evidence="2" id="KW-0472">Membrane</keyword>
<dbReference type="AlphaFoldDB" id="A0A8X8H3M1"/>
<comment type="caution">
    <text evidence="4">The sequence shown here is derived from an EMBL/GenBank/DDBJ whole genome shotgun (WGS) entry which is preliminary data.</text>
</comment>
<sequence length="221" mass="24777">MVFKRRNRRSLMENAREFVYPTGGFRRATQYIVHRMRRLPDKPHKIARGVFAGTFVNFPPIFGVQALSAIALAWVMRGNILAAVLCTFLSNPITTPIIAVGSLELGYWMLGRDESLTFLSIVAAFGDAGGELWRNFKAMFTDAPTEWGSLAEFWRRVYFPYLVGSIIPGLIISTMAYYITIPLANAYQKLRDKKLRDRIDARRKSKAAPPAATPGADGTPD</sequence>
<keyword evidence="5" id="KW-1185">Reference proteome</keyword>
<dbReference type="PANTHER" id="PTHR40547:SF1">
    <property type="entry name" value="SLL0298 PROTEIN"/>
    <property type="match status" value="1"/>
</dbReference>
<feature type="transmembrane region" description="Helical" evidence="2">
    <location>
        <begin position="158"/>
        <end position="184"/>
    </location>
</feature>
<dbReference type="InterPro" id="IPR018639">
    <property type="entry name" value="DUF2062"/>
</dbReference>
<evidence type="ECO:0000313" key="4">
    <source>
        <dbReference type="EMBL" id="NUB46660.1"/>
    </source>
</evidence>
<dbReference type="EMBL" id="WHUT02000018">
    <property type="protein sequence ID" value="NUB46660.1"/>
    <property type="molecule type" value="Genomic_DNA"/>
</dbReference>
<evidence type="ECO:0000256" key="1">
    <source>
        <dbReference type="SAM" id="MobiDB-lite"/>
    </source>
</evidence>
<feature type="transmembrane region" description="Helical" evidence="2">
    <location>
        <begin position="80"/>
        <end position="103"/>
    </location>
</feature>
<keyword evidence="2" id="KW-1133">Transmembrane helix</keyword>
<feature type="compositionally biased region" description="Low complexity" evidence="1">
    <location>
        <begin position="207"/>
        <end position="221"/>
    </location>
</feature>
<evidence type="ECO:0000313" key="5">
    <source>
        <dbReference type="Proteomes" id="UP000484076"/>
    </source>
</evidence>
<dbReference type="Proteomes" id="UP000484076">
    <property type="component" value="Unassembled WGS sequence"/>
</dbReference>
<evidence type="ECO:0000259" key="3">
    <source>
        <dbReference type="Pfam" id="PF09835"/>
    </source>
</evidence>
<gene>
    <name evidence="4" type="ORF">GEU84_019905</name>
</gene>
<organism evidence="4 5">
    <name type="scientific">Fertoeibacter niger</name>
    <dbReference type="NCBI Taxonomy" id="2656921"/>
    <lineage>
        <taxon>Bacteria</taxon>
        <taxon>Pseudomonadati</taxon>
        <taxon>Pseudomonadota</taxon>
        <taxon>Alphaproteobacteria</taxon>
        <taxon>Rhodobacterales</taxon>
        <taxon>Paracoccaceae</taxon>
        <taxon>Fertoeibacter</taxon>
    </lineage>
</organism>
<name>A0A8X8H3M1_9RHOB</name>
<reference evidence="4" key="1">
    <citation type="submission" date="2020-05" db="EMBL/GenBank/DDBJ databases">
        <title>Fertoebacter nigrum gen. nov., sp. nov., a new member of the family Rhodobacteraceae.</title>
        <authorList>
            <person name="Szuroczki S."/>
            <person name="Abbaszade G."/>
            <person name="Buni D."/>
            <person name="Schumann P."/>
            <person name="Toth E."/>
        </authorList>
    </citation>
    <scope>NUCLEOTIDE SEQUENCE</scope>
    <source>
        <strain evidence="4">RG-N-1a</strain>
    </source>
</reference>
<feature type="region of interest" description="Disordered" evidence="1">
    <location>
        <begin position="200"/>
        <end position="221"/>
    </location>
</feature>
<dbReference type="PANTHER" id="PTHR40547">
    <property type="entry name" value="SLL0298 PROTEIN"/>
    <property type="match status" value="1"/>
</dbReference>
<accession>A0A8X8H3M1</accession>
<dbReference type="Pfam" id="PF09835">
    <property type="entry name" value="DUF2062"/>
    <property type="match status" value="1"/>
</dbReference>